<organism evidence="2 3">
    <name type="scientific">Dyella marensis</name>
    <dbReference type="NCBI Taxonomy" id="500610"/>
    <lineage>
        <taxon>Bacteria</taxon>
        <taxon>Pseudomonadati</taxon>
        <taxon>Pseudomonadota</taxon>
        <taxon>Gammaproteobacteria</taxon>
        <taxon>Lysobacterales</taxon>
        <taxon>Rhodanobacteraceae</taxon>
        <taxon>Dyella</taxon>
    </lineage>
</organism>
<dbReference type="Pfam" id="PF03009">
    <property type="entry name" value="GDPD"/>
    <property type="match status" value="1"/>
</dbReference>
<dbReference type="GO" id="GO:0006629">
    <property type="term" value="P:lipid metabolic process"/>
    <property type="evidence" value="ECO:0007669"/>
    <property type="project" value="InterPro"/>
</dbReference>
<dbReference type="STRING" id="500610.SAMN02799615_00116"/>
<dbReference type="Gene3D" id="3.20.20.190">
    <property type="entry name" value="Phosphatidylinositol (PI) phosphodiesterase"/>
    <property type="match status" value="1"/>
</dbReference>
<proteinExistence type="predicted"/>
<accession>A0A1I1X4F3</accession>
<dbReference type="EMBL" id="FONH01000001">
    <property type="protein sequence ID" value="SFE02232.1"/>
    <property type="molecule type" value="Genomic_DNA"/>
</dbReference>
<dbReference type="PANTHER" id="PTHR46211">
    <property type="entry name" value="GLYCEROPHOSPHORYL DIESTER PHOSPHODIESTERASE"/>
    <property type="match status" value="1"/>
</dbReference>
<feature type="domain" description="GP-PDE" evidence="1">
    <location>
        <begin position="34"/>
        <end position="306"/>
    </location>
</feature>
<dbReference type="RefSeq" id="WP_051548425.1">
    <property type="nucleotide sequence ID" value="NZ_FONH01000001.1"/>
</dbReference>
<reference evidence="3" key="1">
    <citation type="submission" date="2016-10" db="EMBL/GenBank/DDBJ databases">
        <authorList>
            <person name="Varghese N."/>
            <person name="Submissions S."/>
        </authorList>
    </citation>
    <scope>NUCLEOTIDE SEQUENCE [LARGE SCALE GENOMIC DNA]</scope>
    <source>
        <strain evidence="3">UNC178MFTsu3.1</strain>
    </source>
</reference>
<dbReference type="Proteomes" id="UP000199477">
    <property type="component" value="Unassembled WGS sequence"/>
</dbReference>
<gene>
    <name evidence="2" type="ORF">SAMN02799615_00116</name>
</gene>
<dbReference type="PANTHER" id="PTHR46211:SF10">
    <property type="entry name" value="EXPORTED PROTEIN"/>
    <property type="match status" value="1"/>
</dbReference>
<dbReference type="InterPro" id="IPR030395">
    <property type="entry name" value="GP_PDE_dom"/>
</dbReference>
<dbReference type="InterPro" id="IPR017946">
    <property type="entry name" value="PLC-like_Pdiesterase_TIM-brl"/>
</dbReference>
<dbReference type="PROSITE" id="PS51704">
    <property type="entry name" value="GP_PDE"/>
    <property type="match status" value="1"/>
</dbReference>
<name>A0A1I1X4F3_9GAMM</name>
<evidence type="ECO:0000313" key="3">
    <source>
        <dbReference type="Proteomes" id="UP000199477"/>
    </source>
</evidence>
<dbReference type="GO" id="GO:0008081">
    <property type="term" value="F:phosphoric diester hydrolase activity"/>
    <property type="evidence" value="ECO:0007669"/>
    <property type="project" value="InterPro"/>
</dbReference>
<sequence length="325" mass="35682">MSIKLVIGILLFLVAALGLAWFSASRLHPASAPPALIAHRCGTADAPENTLTACRMALSYGVKKLWVSVQVTQDDIPVLYRPRDLSALTDGAGDIATTPYRTLARLNAGWQFKETNASGEVTYPYRKAPVPIPALEDVIEALPDDVELFIDIKTPDSARAAPAVAAVLQRHDFWSRSWIYSTLADNLRAFDAYPLARRFEAREETRQRLVTLALERRCASAPPPGAHVGFELRRDMEVTEPLTLGGGTSKVLALLWDARAMDCFNATEGTRITLFGINSESDYQAAARLGADAVMVDSPKAATAYRLDGTSALQRWLDRWVRRSP</sequence>
<evidence type="ECO:0000259" key="1">
    <source>
        <dbReference type="PROSITE" id="PS51704"/>
    </source>
</evidence>
<dbReference type="AlphaFoldDB" id="A0A1I1X4F3"/>
<keyword evidence="3" id="KW-1185">Reference proteome</keyword>
<dbReference type="SUPFAM" id="SSF51695">
    <property type="entry name" value="PLC-like phosphodiesterases"/>
    <property type="match status" value="1"/>
</dbReference>
<protein>
    <submittedName>
        <fullName evidence="2">Glycerophosphoryl diester phosphodiesterase</fullName>
    </submittedName>
</protein>
<evidence type="ECO:0000313" key="2">
    <source>
        <dbReference type="EMBL" id="SFE02232.1"/>
    </source>
</evidence>